<feature type="compositionally biased region" description="Low complexity" evidence="3">
    <location>
        <begin position="24"/>
        <end position="33"/>
    </location>
</feature>
<keyword evidence="5" id="KW-1185">Reference proteome</keyword>
<proteinExistence type="predicted"/>
<gene>
    <name evidence="4" type="ORF">H072_4832</name>
</gene>
<feature type="compositionally biased region" description="Polar residues" evidence="3">
    <location>
        <begin position="44"/>
        <end position="58"/>
    </location>
</feature>
<keyword evidence="2" id="KW-0677">Repeat</keyword>
<feature type="compositionally biased region" description="Basic and acidic residues" evidence="3">
    <location>
        <begin position="422"/>
        <end position="431"/>
    </location>
</feature>
<protein>
    <submittedName>
        <fullName evidence="4">Uncharacterized protein</fullName>
    </submittedName>
</protein>
<feature type="region of interest" description="Disordered" evidence="3">
    <location>
        <begin position="645"/>
        <end position="678"/>
    </location>
</feature>
<feature type="compositionally biased region" description="Polar residues" evidence="3">
    <location>
        <begin position="95"/>
        <end position="110"/>
    </location>
</feature>
<dbReference type="PANTHER" id="PTHR48051">
    <property type="match status" value="1"/>
</dbReference>
<comment type="caution">
    <text evidence="4">The sequence shown here is derived from an EMBL/GenBank/DDBJ whole genome shotgun (WGS) entry which is preliminary data.</text>
</comment>
<sequence length="678" mass="72613">MDAVEVLSPAVPTVPPQEVEVEETTTTIEPAAENVIEQTDDTPAATSAEPQEEQSPVAATSPGFPSPPLEAPRSEKRESRLPLPGSRLPLRKSSNPSLAPDNSSTITPTKTRMALPTPRLQTGSLRRPSAGVSPVRSPGGLSPGLKSQSSNGSLKSPSPATPTRIALPRSPVGPSQRSVSTTAVNTPRSLQKPSTIPTTRRASGLPTITKTPSRDTLKSVSATTTPIAARTTPQPTPQPKKTPTLATPRIQAARRSLSAYTPSADSTPSKSPVAAARTPLRVRSFQSPANPVTTPKATISTPQPKPVSATPRPTIKLAKRPVSKPAPPPVDAEPLDKRQRAAASSQALREQIKAARAARRDSDAAAFVNNGFKAAGGGGGGGGGSGGSNWPEIIIAGVDDKKPEDEEEDRELGSDEDDDDFEHPLGAEEAPKSLTVRPGGILDLTSKKMDEFTEETLGETDTLMVKVLLLQRNTLTIFSPVIKSFRGLYTLDLSCNCLKGDNYLTLDMEFPYLKTLLLHGNSIDSLDPVTEHIDAPRLNYLDVHANRLKSYPSGLSKKFQSLLTFVASDNKIEDVDVEALEGVEVVDLMNNCIASLPPKLGLLGDRGLRELRLGGNLFRVPRRQLLDKGTEAVLEWLRERIPVEEVKDSDDEDDQGYKNGEGEVKEEGWDVVGRDDLD</sequence>
<dbReference type="Proteomes" id="UP000015100">
    <property type="component" value="Unassembled WGS sequence"/>
</dbReference>
<reference evidence="5" key="2">
    <citation type="submission" date="2013-04" db="EMBL/GenBank/DDBJ databases">
        <title>Genomic mechanisms accounting for the adaptation to parasitism in nematode-trapping fungi.</title>
        <authorList>
            <person name="Ahren D.G."/>
        </authorList>
    </citation>
    <scope>NUCLEOTIDE SEQUENCE [LARGE SCALE GENOMIC DNA]</scope>
    <source>
        <strain evidence="5">CBS 200.50</strain>
    </source>
</reference>
<name>S8AEF0_DACHA</name>
<reference evidence="4 5" key="1">
    <citation type="journal article" date="2013" name="PLoS Genet.">
        <title>Genomic mechanisms accounting for the adaptation to parasitism in nematode-trapping fungi.</title>
        <authorList>
            <person name="Meerupati T."/>
            <person name="Andersson K.M."/>
            <person name="Friman E."/>
            <person name="Kumar D."/>
            <person name="Tunlid A."/>
            <person name="Ahren D."/>
        </authorList>
    </citation>
    <scope>NUCLEOTIDE SEQUENCE [LARGE SCALE GENOMIC DNA]</scope>
    <source>
        <strain evidence="4 5">CBS 200.50</strain>
    </source>
</reference>
<organism evidence="4 5">
    <name type="scientific">Dactylellina haptotyla (strain CBS 200.50)</name>
    <name type="common">Nematode-trapping fungus</name>
    <name type="synonym">Monacrosporium haptotylum</name>
    <dbReference type="NCBI Taxonomy" id="1284197"/>
    <lineage>
        <taxon>Eukaryota</taxon>
        <taxon>Fungi</taxon>
        <taxon>Dikarya</taxon>
        <taxon>Ascomycota</taxon>
        <taxon>Pezizomycotina</taxon>
        <taxon>Orbiliomycetes</taxon>
        <taxon>Orbiliales</taxon>
        <taxon>Orbiliaceae</taxon>
        <taxon>Dactylellina</taxon>
    </lineage>
</organism>
<keyword evidence="1" id="KW-0433">Leucine-rich repeat</keyword>
<feature type="compositionally biased region" description="Acidic residues" evidence="3">
    <location>
        <begin position="405"/>
        <end position="421"/>
    </location>
</feature>
<evidence type="ECO:0000256" key="1">
    <source>
        <dbReference type="ARBA" id="ARBA00022614"/>
    </source>
</evidence>
<accession>S8AEF0</accession>
<dbReference type="eggNOG" id="KOG0472">
    <property type="taxonomic scope" value="Eukaryota"/>
</dbReference>
<dbReference type="OrthoDB" id="676979at2759"/>
<evidence type="ECO:0000256" key="3">
    <source>
        <dbReference type="SAM" id="MobiDB-lite"/>
    </source>
</evidence>
<evidence type="ECO:0000313" key="5">
    <source>
        <dbReference type="Proteomes" id="UP000015100"/>
    </source>
</evidence>
<dbReference type="STRING" id="1284197.S8AEF0"/>
<dbReference type="SUPFAM" id="SSF52058">
    <property type="entry name" value="L domain-like"/>
    <property type="match status" value="1"/>
</dbReference>
<dbReference type="OMA" id="NPRKLLW"/>
<feature type="compositionally biased region" description="Basic and acidic residues" evidence="3">
    <location>
        <begin position="350"/>
        <end position="362"/>
    </location>
</feature>
<dbReference type="InterPro" id="IPR050216">
    <property type="entry name" value="LRR_domain-containing"/>
</dbReference>
<dbReference type="InterPro" id="IPR032675">
    <property type="entry name" value="LRR_dom_sf"/>
</dbReference>
<evidence type="ECO:0000256" key="2">
    <source>
        <dbReference type="ARBA" id="ARBA00022737"/>
    </source>
</evidence>
<dbReference type="EMBL" id="AQGS01000254">
    <property type="protein sequence ID" value="EPS41294.1"/>
    <property type="molecule type" value="Genomic_DNA"/>
</dbReference>
<feature type="compositionally biased region" description="Polar residues" evidence="3">
    <location>
        <begin position="173"/>
        <end position="211"/>
    </location>
</feature>
<evidence type="ECO:0000313" key="4">
    <source>
        <dbReference type="EMBL" id="EPS41294.1"/>
    </source>
</evidence>
<feature type="compositionally biased region" description="Polar residues" evidence="3">
    <location>
        <begin position="145"/>
        <end position="158"/>
    </location>
</feature>
<feature type="region of interest" description="Disordered" evidence="3">
    <location>
        <begin position="397"/>
        <end position="432"/>
    </location>
</feature>
<dbReference type="HOGENOM" id="CLU_405449_0_0_1"/>
<dbReference type="Gene3D" id="3.80.10.10">
    <property type="entry name" value="Ribonuclease Inhibitor"/>
    <property type="match status" value="1"/>
</dbReference>
<dbReference type="GO" id="GO:0005737">
    <property type="term" value="C:cytoplasm"/>
    <property type="evidence" value="ECO:0007669"/>
    <property type="project" value="TreeGrafter"/>
</dbReference>
<dbReference type="PANTHER" id="PTHR48051:SF1">
    <property type="entry name" value="RAS SUPPRESSOR PROTEIN 1"/>
    <property type="match status" value="1"/>
</dbReference>
<feature type="compositionally biased region" description="Low complexity" evidence="3">
    <location>
        <begin position="222"/>
        <end position="233"/>
    </location>
</feature>
<feature type="compositionally biased region" description="Polar residues" evidence="3">
    <location>
        <begin position="284"/>
        <end position="302"/>
    </location>
</feature>
<feature type="region of interest" description="Disordered" evidence="3">
    <location>
        <begin position="1"/>
        <end position="362"/>
    </location>
</feature>
<feature type="compositionally biased region" description="Low complexity" evidence="3">
    <location>
        <begin position="81"/>
        <end position="94"/>
    </location>
</feature>
<dbReference type="AlphaFoldDB" id="S8AEF0"/>
<feature type="compositionally biased region" description="Basic and acidic residues" evidence="3">
    <location>
        <begin position="660"/>
        <end position="678"/>
    </location>
</feature>
<feature type="compositionally biased region" description="Polar residues" evidence="3">
    <location>
        <begin position="258"/>
        <end position="270"/>
    </location>
</feature>